<feature type="transmembrane region" description="Helical" evidence="6">
    <location>
        <begin position="62"/>
        <end position="82"/>
    </location>
</feature>
<sequence length="155" mass="17150">MNMLEGVRDAGVALDGAANRWFRTAVDWIVKLLMPLAIVALMMGIARVFIDLAGIWRSPSIAAGFDLLVTDLLTMFVVIELLKSIVEYFEIHRIKITFILDAAVVFVLREVMIGLYKHELHAAELAALAGLLLVMGAFRIAAVRFSPERKVTLAP</sequence>
<feature type="transmembrane region" description="Helical" evidence="6">
    <location>
        <begin position="94"/>
        <end position="116"/>
    </location>
</feature>
<organism evidence="7 8">
    <name type="scientific">Anaeromyxobacter oryzae</name>
    <dbReference type="NCBI Taxonomy" id="2918170"/>
    <lineage>
        <taxon>Bacteria</taxon>
        <taxon>Pseudomonadati</taxon>
        <taxon>Myxococcota</taxon>
        <taxon>Myxococcia</taxon>
        <taxon>Myxococcales</taxon>
        <taxon>Cystobacterineae</taxon>
        <taxon>Anaeromyxobacteraceae</taxon>
        <taxon>Anaeromyxobacter</taxon>
    </lineage>
</organism>
<protein>
    <recommendedName>
        <fullName evidence="9">Phosphate-starvation-inducible E</fullName>
    </recommendedName>
</protein>
<feature type="transmembrane region" description="Helical" evidence="6">
    <location>
        <begin position="122"/>
        <end position="142"/>
    </location>
</feature>
<gene>
    <name evidence="7" type="ORF">AMOR_10520</name>
</gene>
<dbReference type="Pfam" id="PF06146">
    <property type="entry name" value="PsiE"/>
    <property type="match status" value="1"/>
</dbReference>
<keyword evidence="5 6" id="KW-0472">Membrane</keyword>
<evidence type="ECO:0000256" key="6">
    <source>
        <dbReference type="SAM" id="Phobius"/>
    </source>
</evidence>
<evidence type="ECO:0008006" key="9">
    <source>
        <dbReference type="Google" id="ProtNLM"/>
    </source>
</evidence>
<evidence type="ECO:0000313" key="7">
    <source>
        <dbReference type="EMBL" id="BDG02056.1"/>
    </source>
</evidence>
<dbReference type="EMBL" id="AP025591">
    <property type="protein sequence ID" value="BDG02056.1"/>
    <property type="molecule type" value="Genomic_DNA"/>
</dbReference>
<keyword evidence="3 6" id="KW-0812">Transmembrane</keyword>
<evidence type="ECO:0000256" key="1">
    <source>
        <dbReference type="ARBA" id="ARBA00004651"/>
    </source>
</evidence>
<feature type="transmembrane region" description="Helical" evidence="6">
    <location>
        <begin position="28"/>
        <end position="50"/>
    </location>
</feature>
<dbReference type="RefSeq" id="WP_248359237.1">
    <property type="nucleotide sequence ID" value="NZ_AP025591.1"/>
</dbReference>
<dbReference type="Proteomes" id="UP001162891">
    <property type="component" value="Chromosome"/>
</dbReference>
<proteinExistence type="predicted"/>
<name>A0ABN6MNX4_9BACT</name>
<evidence type="ECO:0000256" key="4">
    <source>
        <dbReference type="ARBA" id="ARBA00022989"/>
    </source>
</evidence>
<evidence type="ECO:0000313" key="8">
    <source>
        <dbReference type="Proteomes" id="UP001162891"/>
    </source>
</evidence>
<keyword evidence="8" id="KW-1185">Reference proteome</keyword>
<evidence type="ECO:0000256" key="3">
    <source>
        <dbReference type="ARBA" id="ARBA00022692"/>
    </source>
</evidence>
<keyword evidence="2" id="KW-1003">Cell membrane</keyword>
<reference evidence="8" key="1">
    <citation type="journal article" date="2022" name="Int. J. Syst. Evol. Microbiol.">
        <title>Anaeromyxobacter oryzae sp. nov., Anaeromyxobacter diazotrophicus sp. nov. and Anaeromyxobacter paludicola sp. nov., isolated from paddy soils.</title>
        <authorList>
            <person name="Itoh H."/>
            <person name="Xu Z."/>
            <person name="Mise K."/>
            <person name="Masuda Y."/>
            <person name="Ushijima N."/>
            <person name="Hayakawa C."/>
            <person name="Shiratori Y."/>
            <person name="Senoo K."/>
        </authorList>
    </citation>
    <scope>NUCLEOTIDE SEQUENCE [LARGE SCALE GENOMIC DNA]</scope>
    <source>
        <strain evidence="8">Red232</strain>
    </source>
</reference>
<dbReference type="InterPro" id="IPR020948">
    <property type="entry name" value="P_starv_induced_PsiE-like"/>
</dbReference>
<evidence type="ECO:0000256" key="5">
    <source>
        <dbReference type="ARBA" id="ARBA00023136"/>
    </source>
</evidence>
<keyword evidence="4 6" id="KW-1133">Transmembrane helix</keyword>
<evidence type="ECO:0000256" key="2">
    <source>
        <dbReference type="ARBA" id="ARBA00022475"/>
    </source>
</evidence>
<accession>A0ABN6MNX4</accession>
<comment type="subcellular location">
    <subcellularLocation>
        <location evidence="1">Cell membrane</location>
        <topology evidence="1">Multi-pass membrane protein</topology>
    </subcellularLocation>
</comment>